<dbReference type="PANTHER" id="PTHR43065">
    <property type="entry name" value="SENSOR HISTIDINE KINASE"/>
    <property type="match status" value="1"/>
</dbReference>
<dbReference type="Gene3D" id="3.30.565.10">
    <property type="entry name" value="Histidine kinase-like ATPase, C-terminal domain"/>
    <property type="match status" value="1"/>
</dbReference>
<dbReference type="InterPro" id="IPR005467">
    <property type="entry name" value="His_kinase_dom"/>
</dbReference>
<dbReference type="SMART" id="SM00387">
    <property type="entry name" value="HATPase_c"/>
    <property type="match status" value="1"/>
</dbReference>
<dbReference type="SUPFAM" id="SSF55874">
    <property type="entry name" value="ATPase domain of HSP90 chaperone/DNA topoisomerase II/histidine kinase"/>
    <property type="match status" value="1"/>
</dbReference>
<dbReference type="PRINTS" id="PR00344">
    <property type="entry name" value="BCTRLSENSOR"/>
</dbReference>
<evidence type="ECO:0000259" key="5">
    <source>
        <dbReference type="PROSITE" id="PS50109"/>
    </source>
</evidence>
<sequence length="436" mass="47604">MSHARALQSLMRVVTPLAASMSINEVADLFLAAEHRAFLSLPVVDENNRPLGLVSRAILQDIFMQRFGRDLRGRHPVGEVMNDAPLIVSLEAGLEEAAKQVTAQLQYPITEDFILIDAQGEYCGLGTVLDLLKAMEARVAQRNRVLRQALVDLKESQAQLLQSEKMASLGQMVAGVAHELNTPLGYVKNNVQLLRELSEPLFELAAAQARLGQCLNDPDPDCDEASLSQALQTAEQARQQAAPELLAEDLQQLYGDTLYGLEQIAELVIGLKDFARLDRAMSEEVDLNDCIRSALLIARNHIKDKAEVLQQLGELPRIACAPSQINQVLLNLLTNASQAIDGMGRIQIRSWADAQGIHVSLQDNGRGMPPEVMAKIFDPFFTTKPVGQGTGLGLSISYKIVQDHGGQIRVASEPGRGTRFLISLPLPATVAMKRSA</sequence>
<dbReference type="EC" id="2.7.13.3" evidence="2"/>
<evidence type="ECO:0000313" key="8">
    <source>
        <dbReference type="Proteomes" id="UP000317327"/>
    </source>
</evidence>
<dbReference type="GO" id="GO:0004673">
    <property type="term" value="F:protein histidine kinase activity"/>
    <property type="evidence" value="ECO:0007669"/>
    <property type="project" value="UniProtKB-EC"/>
</dbReference>
<evidence type="ECO:0000256" key="4">
    <source>
        <dbReference type="PROSITE-ProRule" id="PRU00703"/>
    </source>
</evidence>
<dbReference type="Gene3D" id="1.10.287.130">
    <property type="match status" value="1"/>
</dbReference>
<evidence type="ECO:0000256" key="3">
    <source>
        <dbReference type="ARBA" id="ARBA00022553"/>
    </source>
</evidence>
<dbReference type="InterPro" id="IPR036890">
    <property type="entry name" value="HATPase_C_sf"/>
</dbReference>
<feature type="domain" description="Histidine kinase" evidence="5">
    <location>
        <begin position="175"/>
        <end position="428"/>
    </location>
</feature>
<gene>
    <name evidence="7" type="ORF">EQ836_22910</name>
</gene>
<protein>
    <recommendedName>
        <fullName evidence="2">histidine kinase</fullName>
        <ecNumber evidence="2">2.7.13.3</ecNumber>
    </recommendedName>
</protein>
<feature type="domain" description="CBS" evidence="6">
    <location>
        <begin position="10"/>
        <end position="71"/>
    </location>
</feature>
<name>A0ABD7RT78_ECTME</name>
<comment type="caution">
    <text evidence="7">The sequence shown here is derived from an EMBL/GenBank/DDBJ whole genome shotgun (WGS) entry which is preliminary data.</text>
</comment>
<comment type="catalytic activity">
    <reaction evidence="1">
        <text>ATP + protein L-histidine = ADP + protein N-phospho-L-histidine.</text>
        <dbReference type="EC" id="2.7.13.3"/>
    </reaction>
</comment>
<keyword evidence="3" id="KW-0597">Phosphoprotein</keyword>
<keyword evidence="4" id="KW-0129">CBS domain</keyword>
<dbReference type="SMART" id="SM00388">
    <property type="entry name" value="HisKA"/>
    <property type="match status" value="1"/>
</dbReference>
<dbReference type="Pfam" id="PF02518">
    <property type="entry name" value="HATPase_c"/>
    <property type="match status" value="1"/>
</dbReference>
<dbReference type="CDD" id="cd16943">
    <property type="entry name" value="HATPase_AtoS-like"/>
    <property type="match status" value="1"/>
</dbReference>
<organism evidence="7 8">
    <name type="scientific">Ectopseudomonas mendocina</name>
    <name type="common">Pseudomonas mendocina</name>
    <dbReference type="NCBI Taxonomy" id="300"/>
    <lineage>
        <taxon>Bacteria</taxon>
        <taxon>Pseudomonadati</taxon>
        <taxon>Pseudomonadota</taxon>
        <taxon>Gammaproteobacteria</taxon>
        <taxon>Pseudomonadales</taxon>
        <taxon>Pseudomonadaceae</taxon>
        <taxon>Ectopseudomonas</taxon>
    </lineage>
</organism>
<dbReference type="AlphaFoldDB" id="A0ABD7RT78"/>
<dbReference type="PROSITE" id="PS51371">
    <property type="entry name" value="CBS"/>
    <property type="match status" value="1"/>
</dbReference>
<reference evidence="7 8" key="1">
    <citation type="submission" date="2019-01" db="EMBL/GenBank/DDBJ databases">
        <title>Whole genome shotgun sequencing of Pseudomonas spp. isolated by its ability to degrade furfural.</title>
        <authorList>
            <person name="Donoso R."/>
            <person name="Farkas C."/>
            <person name="Villegas P."/>
            <person name="Gonzales-Toro F."/>
            <person name="Guajardo-Parra M."/>
            <person name="Araya-Nail M."/>
            <person name="Morgante V."/>
            <person name="Perez-Pantoja D."/>
        </authorList>
    </citation>
    <scope>NUCLEOTIDE SEQUENCE [LARGE SCALE GENOMIC DNA]</scope>
    <source>
        <strain evidence="7 8">VN231</strain>
    </source>
</reference>
<evidence type="ECO:0000313" key="7">
    <source>
        <dbReference type="EMBL" id="TRO12080.1"/>
    </source>
</evidence>
<dbReference type="PANTHER" id="PTHR43065:SF50">
    <property type="entry name" value="HISTIDINE KINASE"/>
    <property type="match status" value="1"/>
</dbReference>
<accession>A0ABD7RT78</accession>
<evidence type="ECO:0000256" key="1">
    <source>
        <dbReference type="ARBA" id="ARBA00000085"/>
    </source>
</evidence>
<dbReference type="Proteomes" id="UP000317327">
    <property type="component" value="Unassembled WGS sequence"/>
</dbReference>
<dbReference type="CDD" id="cd00082">
    <property type="entry name" value="HisKA"/>
    <property type="match status" value="1"/>
</dbReference>
<dbReference type="InterPro" id="IPR000644">
    <property type="entry name" value="CBS_dom"/>
</dbReference>
<evidence type="ECO:0000256" key="2">
    <source>
        <dbReference type="ARBA" id="ARBA00012438"/>
    </source>
</evidence>
<dbReference type="SUPFAM" id="SSF54631">
    <property type="entry name" value="CBS-domain pair"/>
    <property type="match status" value="1"/>
</dbReference>
<proteinExistence type="predicted"/>
<dbReference type="Gene3D" id="3.10.580.10">
    <property type="entry name" value="CBS-domain"/>
    <property type="match status" value="1"/>
</dbReference>
<evidence type="ECO:0000259" key="6">
    <source>
        <dbReference type="PROSITE" id="PS51371"/>
    </source>
</evidence>
<dbReference type="InterPro" id="IPR046342">
    <property type="entry name" value="CBS_dom_sf"/>
</dbReference>
<dbReference type="InterPro" id="IPR003594">
    <property type="entry name" value="HATPase_dom"/>
</dbReference>
<dbReference type="EMBL" id="SCFV01000014">
    <property type="protein sequence ID" value="TRO12080.1"/>
    <property type="molecule type" value="Genomic_DNA"/>
</dbReference>
<dbReference type="InterPro" id="IPR004358">
    <property type="entry name" value="Sig_transdc_His_kin-like_C"/>
</dbReference>
<dbReference type="InterPro" id="IPR036097">
    <property type="entry name" value="HisK_dim/P_sf"/>
</dbReference>
<dbReference type="PROSITE" id="PS50109">
    <property type="entry name" value="HIS_KIN"/>
    <property type="match status" value="1"/>
</dbReference>
<dbReference type="Pfam" id="PF00571">
    <property type="entry name" value="CBS"/>
    <property type="match status" value="2"/>
</dbReference>
<dbReference type="InterPro" id="IPR003661">
    <property type="entry name" value="HisK_dim/P_dom"/>
</dbReference>
<dbReference type="SUPFAM" id="SSF47384">
    <property type="entry name" value="Homodimeric domain of signal transducing histidine kinase"/>
    <property type="match status" value="1"/>
</dbReference>